<name>A0AC34FGY2_9BILA</name>
<proteinExistence type="predicted"/>
<sequence length="251" mass="27340">MLVRDFLLSTLLFAVFCVSTLDATKKCNNFQLEKSVKNGEGKSGECSACTGYICKVGGKNILGSACTEDVKEICQQSWDESKLESIAAEKKYQSEKGKYFVFSCQEDSCNSVQWITEAATVQYAKEIAASDLSFDDGPTRGQRKKREKVEVYTIGSTTYTCKNMTEEIRKDLQKKFDDGKMSPLIDPIQVKFIVCEDGIGENAGKGASDTPTSGVGNNAGKGGSDTPTSDVEKIGFGIGLILAILGYFFIY</sequence>
<reference evidence="2" key="1">
    <citation type="submission" date="2022-11" db="UniProtKB">
        <authorList>
            <consortium name="WormBaseParasite"/>
        </authorList>
    </citation>
    <scope>IDENTIFICATION</scope>
</reference>
<dbReference type="Proteomes" id="UP000887579">
    <property type="component" value="Unplaced"/>
</dbReference>
<accession>A0AC34FGY2</accession>
<dbReference type="WBParaSite" id="ES5_v2.g16644.t1">
    <property type="protein sequence ID" value="ES5_v2.g16644.t1"/>
    <property type="gene ID" value="ES5_v2.g16644"/>
</dbReference>
<protein>
    <submittedName>
        <fullName evidence="2">Uncharacterized protein</fullName>
    </submittedName>
</protein>
<evidence type="ECO:0000313" key="2">
    <source>
        <dbReference type="WBParaSite" id="ES5_v2.g16644.t1"/>
    </source>
</evidence>
<organism evidence="1 2">
    <name type="scientific">Panagrolaimus sp. ES5</name>
    <dbReference type="NCBI Taxonomy" id="591445"/>
    <lineage>
        <taxon>Eukaryota</taxon>
        <taxon>Metazoa</taxon>
        <taxon>Ecdysozoa</taxon>
        <taxon>Nematoda</taxon>
        <taxon>Chromadorea</taxon>
        <taxon>Rhabditida</taxon>
        <taxon>Tylenchina</taxon>
        <taxon>Panagrolaimomorpha</taxon>
        <taxon>Panagrolaimoidea</taxon>
        <taxon>Panagrolaimidae</taxon>
        <taxon>Panagrolaimus</taxon>
    </lineage>
</organism>
<evidence type="ECO:0000313" key="1">
    <source>
        <dbReference type="Proteomes" id="UP000887579"/>
    </source>
</evidence>